<accession>A0A6A5QDG4</accession>
<name>A0A6A5QDG4_AMPQU</name>
<feature type="compositionally biased region" description="Basic residues" evidence="1">
    <location>
        <begin position="1"/>
        <end position="12"/>
    </location>
</feature>
<dbReference type="PANTHER" id="PTHR39601:SF2">
    <property type="entry name" value="CHORIOGENIN HMINOR"/>
    <property type="match status" value="1"/>
</dbReference>
<dbReference type="Pfam" id="PF26013">
    <property type="entry name" value="DUF8004"/>
    <property type="match status" value="1"/>
</dbReference>
<feature type="compositionally biased region" description="Gly residues" evidence="1">
    <location>
        <begin position="966"/>
        <end position="977"/>
    </location>
</feature>
<feature type="region of interest" description="Disordered" evidence="1">
    <location>
        <begin position="785"/>
        <end position="804"/>
    </location>
</feature>
<keyword evidence="4" id="KW-1185">Reference proteome</keyword>
<feature type="region of interest" description="Disordered" evidence="1">
    <location>
        <begin position="946"/>
        <end position="1000"/>
    </location>
</feature>
<dbReference type="EMBL" id="ML979138">
    <property type="protein sequence ID" value="KAF1913661.1"/>
    <property type="molecule type" value="Genomic_DNA"/>
</dbReference>
<feature type="domain" description="DUF8004" evidence="2">
    <location>
        <begin position="399"/>
        <end position="493"/>
    </location>
</feature>
<dbReference type="Proteomes" id="UP000800096">
    <property type="component" value="Unassembled WGS sequence"/>
</dbReference>
<dbReference type="OrthoDB" id="5302380at2759"/>
<dbReference type="AlphaFoldDB" id="A0A6A5QDG4"/>
<sequence>MSARGARSRKVQQKVAEKNEIKAGKSKAVETNPEPRDGFADWRTTPSGDHPSRGITRSLTVSSRATSRSSGTNESKTRPTLNTFHPSNSSEVRAIQSPGGGSASVSDNSTQGKEKTRFQANGKETNAPRGRGGGVPVKKTVALSSIRAESVASHIPTNQKTWLDFKIWKGGKDGMRQYGGFDFDEDMRSGTVLIYFKEEQANDEHPLPSIRAELDVLANSESTWLRETLQYSRIDDDEEDWNLPTTSISSMSPHNYSHYDDQSRHRRMLAPTAPGGRSPPPFNIDQAYDGTSARAASRLDQISEMDYARQSNMVSSLQRSTQDRPTHKIWFTAPEHIKTAQGQRMHHLAIRNFLAMLHGKPIVGADLFEMLNTLQPQIEDMYKFDDNRSSMTARDRSIQMITNYLGQHGIDDVRTSIKSAMCLLAWSEQDTIRWRQGYLENFVHLAGVMIPELEEVPEFKRLSVVTRRNLGIAAKTLQLRKMEAEEKLASFDFSDLWEDSSRAANNPVYQSYQAFRSFLINHYAQNYGRWPPVNDRTWLNRKIVLTLQDDFGSLYDYLVNRDVVWNPREERASRKWEMAHRKNDEFKADVPELGITDVLVRFDAKFSYAHIPHPYPLLPREIPRATKEKEKKSLFSSLKKDKGKGSTKDAKAHLQLSILFSDATNIEKLDVNFNGSTLIDKFEQFEMTTDLKNITPREARLGRWVLLYGVLQVLSTLSVDVQGLKHTDGVRYFLCTDLKRCPDWVTKNQTSHLEASQKRSWCWQRSWDPAPVLAAPVELEAIPSHESHYQPSIPSPNAELGAYDDNAQGDRQLHQHTELSTDDPTLTRANIHHINEKTTYLSLSPPARHPIPQDYAPRREDEKAIHYSDLNHNNTWTRRFDSLPHAPASPRANPNSTTHDDAMYAPPSAEFTFIQPLPRPRDTDLAAYPFDAEDVDWPVPPGYTEADERAMGGDNRESGIGYSPVSGGGFGREGMGQWGREERGSPRRMYEGGRHGELSL</sequence>
<feature type="compositionally biased region" description="Polar residues" evidence="1">
    <location>
        <begin position="55"/>
        <end position="91"/>
    </location>
</feature>
<dbReference type="PANTHER" id="PTHR39601">
    <property type="entry name" value="CHORIOGENIN HMINOR"/>
    <property type="match status" value="1"/>
</dbReference>
<evidence type="ECO:0000313" key="3">
    <source>
        <dbReference type="EMBL" id="KAF1913661.1"/>
    </source>
</evidence>
<feature type="region of interest" description="Disordered" evidence="1">
    <location>
        <begin position="1"/>
        <end position="136"/>
    </location>
</feature>
<proteinExistence type="predicted"/>
<evidence type="ECO:0000259" key="2">
    <source>
        <dbReference type="Pfam" id="PF26013"/>
    </source>
</evidence>
<evidence type="ECO:0000313" key="4">
    <source>
        <dbReference type="Proteomes" id="UP000800096"/>
    </source>
</evidence>
<feature type="compositionally biased region" description="Basic and acidic residues" evidence="1">
    <location>
        <begin position="979"/>
        <end position="1000"/>
    </location>
</feature>
<protein>
    <recommendedName>
        <fullName evidence="2">DUF8004 domain-containing protein</fullName>
    </recommendedName>
</protein>
<organism evidence="3 4">
    <name type="scientific">Ampelomyces quisqualis</name>
    <name type="common">Powdery mildew agent</name>
    <dbReference type="NCBI Taxonomy" id="50730"/>
    <lineage>
        <taxon>Eukaryota</taxon>
        <taxon>Fungi</taxon>
        <taxon>Dikarya</taxon>
        <taxon>Ascomycota</taxon>
        <taxon>Pezizomycotina</taxon>
        <taxon>Dothideomycetes</taxon>
        <taxon>Pleosporomycetidae</taxon>
        <taxon>Pleosporales</taxon>
        <taxon>Pleosporineae</taxon>
        <taxon>Phaeosphaeriaceae</taxon>
        <taxon>Ampelomyces</taxon>
    </lineage>
</organism>
<gene>
    <name evidence="3" type="ORF">BDU57DRAFT_596967</name>
</gene>
<feature type="compositionally biased region" description="Basic and acidic residues" evidence="1">
    <location>
        <begin position="946"/>
        <end position="957"/>
    </location>
</feature>
<evidence type="ECO:0000256" key="1">
    <source>
        <dbReference type="SAM" id="MobiDB-lite"/>
    </source>
</evidence>
<reference evidence="3" key="1">
    <citation type="journal article" date="2020" name="Stud. Mycol.">
        <title>101 Dothideomycetes genomes: a test case for predicting lifestyles and emergence of pathogens.</title>
        <authorList>
            <person name="Haridas S."/>
            <person name="Albert R."/>
            <person name="Binder M."/>
            <person name="Bloem J."/>
            <person name="Labutti K."/>
            <person name="Salamov A."/>
            <person name="Andreopoulos B."/>
            <person name="Baker S."/>
            <person name="Barry K."/>
            <person name="Bills G."/>
            <person name="Bluhm B."/>
            <person name="Cannon C."/>
            <person name="Castanera R."/>
            <person name="Culley D."/>
            <person name="Daum C."/>
            <person name="Ezra D."/>
            <person name="Gonzalez J."/>
            <person name="Henrissat B."/>
            <person name="Kuo A."/>
            <person name="Liang C."/>
            <person name="Lipzen A."/>
            <person name="Lutzoni F."/>
            <person name="Magnuson J."/>
            <person name="Mondo S."/>
            <person name="Nolan M."/>
            <person name="Ohm R."/>
            <person name="Pangilinan J."/>
            <person name="Park H.-J."/>
            <person name="Ramirez L."/>
            <person name="Alfaro M."/>
            <person name="Sun H."/>
            <person name="Tritt A."/>
            <person name="Yoshinaga Y."/>
            <person name="Zwiers L.-H."/>
            <person name="Turgeon B."/>
            <person name="Goodwin S."/>
            <person name="Spatafora J."/>
            <person name="Crous P."/>
            <person name="Grigoriev I."/>
        </authorList>
    </citation>
    <scope>NUCLEOTIDE SEQUENCE</scope>
    <source>
        <strain evidence="3">HMLAC05119</strain>
    </source>
</reference>
<dbReference type="InterPro" id="IPR058317">
    <property type="entry name" value="DUF8004"/>
</dbReference>